<evidence type="ECO:0000313" key="9">
    <source>
        <dbReference type="Proteomes" id="UP000011518"/>
    </source>
</evidence>
<comment type="subunit">
    <text evidence="2">Component of the large ribosomal subunit.</text>
</comment>
<dbReference type="GO" id="GO:0022625">
    <property type="term" value="C:cytosolic large ribosomal subunit"/>
    <property type="evidence" value="ECO:0007669"/>
    <property type="project" value="InterPro"/>
</dbReference>
<evidence type="ECO:0000256" key="6">
    <source>
        <dbReference type="ARBA" id="ARBA00035334"/>
    </source>
</evidence>
<dbReference type="EMBL" id="KB320829">
    <property type="protein sequence ID" value="ELW62316.1"/>
    <property type="molecule type" value="Genomic_DNA"/>
</dbReference>
<dbReference type="Gene3D" id="1.10.287.310">
    <property type="match status" value="1"/>
</dbReference>
<comment type="similarity">
    <text evidence="1">Belongs to the universal ribosomal protein uL29 family.</text>
</comment>
<name>L9KHV4_TUPCH</name>
<reference evidence="9" key="1">
    <citation type="submission" date="2012-07" db="EMBL/GenBank/DDBJ databases">
        <title>Genome of the Chinese tree shrew, a rising model animal genetically related to primates.</title>
        <authorList>
            <person name="Zhang G."/>
            <person name="Fan Y."/>
            <person name="Yao Y."/>
            <person name="Huang Z."/>
        </authorList>
    </citation>
    <scope>NUCLEOTIDE SEQUENCE [LARGE SCALE GENOMIC DNA]</scope>
</reference>
<dbReference type="InterPro" id="IPR045059">
    <property type="entry name" value="Ribosomal_uL29_euk"/>
</dbReference>
<dbReference type="AlphaFoldDB" id="L9KHV4"/>
<dbReference type="GO" id="GO:0000463">
    <property type="term" value="P:maturation of LSU-rRNA from tricistronic rRNA transcript (SSU-rRNA, 5.8S rRNA, LSU-rRNA)"/>
    <property type="evidence" value="ECO:0007669"/>
    <property type="project" value="InterPro"/>
</dbReference>
<dbReference type="GO" id="GO:0003735">
    <property type="term" value="F:structural constituent of ribosome"/>
    <property type="evidence" value="ECO:0007669"/>
    <property type="project" value="InterPro"/>
</dbReference>
<dbReference type="InterPro" id="IPR001854">
    <property type="entry name" value="Ribosomal_uL29"/>
</dbReference>
<evidence type="ECO:0000256" key="7">
    <source>
        <dbReference type="SAM" id="MobiDB-lite"/>
    </source>
</evidence>
<evidence type="ECO:0000256" key="3">
    <source>
        <dbReference type="ARBA" id="ARBA00022980"/>
    </source>
</evidence>
<dbReference type="PANTHER" id="PTHR45722:SF2">
    <property type="entry name" value="LARGE RIBOSOMAL SUBUNIT PROTEIN UL29-RELATED"/>
    <property type="match status" value="1"/>
</dbReference>
<accession>L9KHV4</accession>
<gene>
    <name evidence="8" type="ORF">TREES_T100021506</name>
</gene>
<dbReference type="InterPro" id="IPR036049">
    <property type="entry name" value="Ribosomal_uL29_sf"/>
</dbReference>
<dbReference type="Pfam" id="PF00831">
    <property type="entry name" value="Ribosomal_L29"/>
    <property type="match status" value="1"/>
</dbReference>
<dbReference type="InParanoid" id="L9KHV4"/>
<dbReference type="FunFam" id="6.10.250.3450:FF:000001">
    <property type="entry name" value="60S ribosomal protein L35"/>
    <property type="match status" value="1"/>
</dbReference>
<dbReference type="FunFam" id="1.10.287.310:FF:000002">
    <property type="entry name" value="60S ribosomal protein L35"/>
    <property type="match status" value="1"/>
</dbReference>
<sequence length="142" mass="16486">MTVVFLNVSMETQTERGSGFAGKKREELLKQLEDLKVQLSQLHVTKVTGRAASKWSKTHVVHKSIACVPTIINQTQKENLRKFYKGKKYKLLDLRPKKTRAMGQQLNQHKESLKTKKQQRKEGLYPLRKLCKLGSRSERRPQ</sequence>
<evidence type="ECO:0000256" key="5">
    <source>
        <dbReference type="ARBA" id="ARBA00035204"/>
    </source>
</evidence>
<keyword evidence="4" id="KW-0687">Ribonucleoprotein</keyword>
<feature type="region of interest" description="Disordered" evidence="7">
    <location>
        <begin position="102"/>
        <end position="142"/>
    </location>
</feature>
<evidence type="ECO:0000256" key="4">
    <source>
        <dbReference type="ARBA" id="ARBA00023274"/>
    </source>
</evidence>
<evidence type="ECO:0000313" key="8">
    <source>
        <dbReference type="EMBL" id="ELW62316.1"/>
    </source>
</evidence>
<dbReference type="GO" id="GO:0003729">
    <property type="term" value="F:mRNA binding"/>
    <property type="evidence" value="ECO:0007669"/>
    <property type="project" value="TreeGrafter"/>
</dbReference>
<proteinExistence type="inferred from homology"/>
<dbReference type="STRING" id="246437.L9KHV4"/>
<dbReference type="NCBIfam" id="TIGR00012">
    <property type="entry name" value="L29"/>
    <property type="match status" value="1"/>
</dbReference>
<dbReference type="Gene3D" id="6.10.250.3450">
    <property type="match status" value="1"/>
</dbReference>
<dbReference type="Proteomes" id="UP000011518">
    <property type="component" value="Unassembled WGS sequence"/>
</dbReference>
<keyword evidence="3 8" id="KW-0689">Ribosomal protein</keyword>
<reference evidence="9" key="2">
    <citation type="journal article" date="2013" name="Nat. Commun.">
        <title>Genome of the Chinese tree shrew.</title>
        <authorList>
            <person name="Fan Y."/>
            <person name="Huang Z.Y."/>
            <person name="Cao C.C."/>
            <person name="Chen C.S."/>
            <person name="Chen Y.X."/>
            <person name="Fan D.D."/>
            <person name="He J."/>
            <person name="Hou H.L."/>
            <person name="Hu L."/>
            <person name="Hu X.T."/>
            <person name="Jiang X.T."/>
            <person name="Lai R."/>
            <person name="Lang Y.S."/>
            <person name="Liang B."/>
            <person name="Liao S.G."/>
            <person name="Mu D."/>
            <person name="Ma Y.Y."/>
            <person name="Niu Y.Y."/>
            <person name="Sun X.Q."/>
            <person name="Xia J.Q."/>
            <person name="Xiao J."/>
            <person name="Xiong Z.Q."/>
            <person name="Xu L."/>
            <person name="Yang L."/>
            <person name="Zhang Y."/>
            <person name="Zhao W."/>
            <person name="Zhao X.D."/>
            <person name="Zheng Y.T."/>
            <person name="Zhou J.M."/>
            <person name="Zhu Y.B."/>
            <person name="Zhang G.J."/>
            <person name="Wang J."/>
            <person name="Yao Y.G."/>
        </authorList>
    </citation>
    <scope>NUCLEOTIDE SEQUENCE [LARGE SCALE GENOMIC DNA]</scope>
</reference>
<evidence type="ECO:0000256" key="1">
    <source>
        <dbReference type="ARBA" id="ARBA00009254"/>
    </source>
</evidence>
<dbReference type="GO" id="GO:0006412">
    <property type="term" value="P:translation"/>
    <property type="evidence" value="ECO:0007669"/>
    <property type="project" value="InterPro"/>
</dbReference>
<evidence type="ECO:0000256" key="2">
    <source>
        <dbReference type="ARBA" id="ARBA00011133"/>
    </source>
</evidence>
<dbReference type="SUPFAM" id="SSF46561">
    <property type="entry name" value="Ribosomal protein L29 (L29p)"/>
    <property type="match status" value="1"/>
</dbReference>
<keyword evidence="9" id="KW-1185">Reference proteome</keyword>
<dbReference type="PANTHER" id="PTHR45722">
    <property type="entry name" value="60S RIBOSOMAL PROTEIN L35"/>
    <property type="match status" value="1"/>
</dbReference>
<protein>
    <recommendedName>
        <fullName evidence="5">Large ribosomal subunit protein uL29</fullName>
    </recommendedName>
    <alternativeName>
        <fullName evidence="6">60S ribosomal protein L35</fullName>
    </alternativeName>
</protein>
<organism evidence="8 9">
    <name type="scientific">Tupaia chinensis</name>
    <name type="common">Chinese tree shrew</name>
    <name type="synonym">Tupaia belangeri chinensis</name>
    <dbReference type="NCBI Taxonomy" id="246437"/>
    <lineage>
        <taxon>Eukaryota</taxon>
        <taxon>Metazoa</taxon>
        <taxon>Chordata</taxon>
        <taxon>Craniata</taxon>
        <taxon>Vertebrata</taxon>
        <taxon>Euteleostomi</taxon>
        <taxon>Mammalia</taxon>
        <taxon>Eutheria</taxon>
        <taxon>Euarchontoglires</taxon>
        <taxon>Scandentia</taxon>
        <taxon>Tupaiidae</taxon>
        <taxon>Tupaia</taxon>
    </lineage>
</organism>